<protein>
    <submittedName>
        <fullName evidence="1">Uncharacterized protein</fullName>
    </submittedName>
</protein>
<sequence>MITITLIDSYNSSHLMCSDHRICLMISEHVSGETERCYEYQNDGYWAWEYFGKCKHCEMNNSQQDDFGKYYKMVSCLWFVKQCYCTGCPESKDTNALISIDLPVVR</sequence>
<dbReference type="Proteomes" id="UP000749559">
    <property type="component" value="Unassembled WGS sequence"/>
</dbReference>
<reference evidence="1" key="1">
    <citation type="submission" date="2022-03" db="EMBL/GenBank/DDBJ databases">
        <authorList>
            <person name="Martin C."/>
        </authorList>
    </citation>
    <scope>NUCLEOTIDE SEQUENCE</scope>
</reference>
<keyword evidence="2" id="KW-1185">Reference proteome</keyword>
<evidence type="ECO:0000313" key="1">
    <source>
        <dbReference type="EMBL" id="CAH1789876.1"/>
    </source>
</evidence>
<name>A0A8S4PB70_OWEFU</name>
<accession>A0A8S4PB70</accession>
<evidence type="ECO:0000313" key="2">
    <source>
        <dbReference type="Proteomes" id="UP000749559"/>
    </source>
</evidence>
<dbReference type="EMBL" id="CAIIXF020000007">
    <property type="protein sequence ID" value="CAH1789876.1"/>
    <property type="molecule type" value="Genomic_DNA"/>
</dbReference>
<gene>
    <name evidence="1" type="ORF">OFUS_LOCUS15162</name>
</gene>
<dbReference type="AlphaFoldDB" id="A0A8S4PB70"/>
<proteinExistence type="predicted"/>
<organism evidence="1 2">
    <name type="scientific">Owenia fusiformis</name>
    <name type="common">Polychaete worm</name>
    <dbReference type="NCBI Taxonomy" id="6347"/>
    <lineage>
        <taxon>Eukaryota</taxon>
        <taxon>Metazoa</taxon>
        <taxon>Spiralia</taxon>
        <taxon>Lophotrochozoa</taxon>
        <taxon>Annelida</taxon>
        <taxon>Polychaeta</taxon>
        <taxon>Sedentaria</taxon>
        <taxon>Canalipalpata</taxon>
        <taxon>Sabellida</taxon>
        <taxon>Oweniida</taxon>
        <taxon>Oweniidae</taxon>
        <taxon>Owenia</taxon>
    </lineage>
</organism>
<comment type="caution">
    <text evidence="1">The sequence shown here is derived from an EMBL/GenBank/DDBJ whole genome shotgun (WGS) entry which is preliminary data.</text>
</comment>